<feature type="region of interest" description="Disordered" evidence="9">
    <location>
        <begin position="35"/>
        <end position="95"/>
    </location>
</feature>
<reference evidence="11 12" key="1">
    <citation type="submission" date="2014-04" db="EMBL/GenBank/DDBJ databases">
        <title>Genome assembly of Hyalangium minutum DSM 14724.</title>
        <authorList>
            <person name="Sharma G."/>
            <person name="Subramanian S."/>
        </authorList>
    </citation>
    <scope>NUCLEOTIDE SEQUENCE [LARGE SCALE GENOMIC DNA]</scope>
    <source>
        <strain evidence="11 12">DSM 14724</strain>
    </source>
</reference>
<feature type="compositionally biased region" description="Polar residues" evidence="9">
    <location>
        <begin position="62"/>
        <end position="72"/>
    </location>
</feature>
<evidence type="ECO:0000256" key="5">
    <source>
        <dbReference type="ARBA" id="ARBA00022692"/>
    </source>
</evidence>
<feature type="coiled-coil region" evidence="8">
    <location>
        <begin position="321"/>
        <end position="380"/>
    </location>
</feature>
<dbReference type="GO" id="GO:0015562">
    <property type="term" value="F:efflux transmembrane transporter activity"/>
    <property type="evidence" value="ECO:0007669"/>
    <property type="project" value="InterPro"/>
</dbReference>
<dbReference type="PIRSF" id="PIRSF001892">
    <property type="entry name" value="CyaE"/>
    <property type="match status" value="1"/>
</dbReference>
<comment type="subcellular location">
    <subcellularLocation>
        <location evidence="1">Cell outer membrane</location>
    </subcellularLocation>
</comment>
<evidence type="ECO:0000256" key="6">
    <source>
        <dbReference type="ARBA" id="ARBA00023136"/>
    </source>
</evidence>
<feature type="compositionally biased region" description="Basic and acidic residues" evidence="9">
    <location>
        <begin position="47"/>
        <end position="57"/>
    </location>
</feature>
<keyword evidence="10" id="KW-0732">Signal</keyword>
<feature type="chain" id="PRO_5001799595" evidence="10">
    <location>
        <begin position="20"/>
        <end position="427"/>
    </location>
</feature>
<evidence type="ECO:0000313" key="11">
    <source>
        <dbReference type="EMBL" id="KFE64866.1"/>
    </source>
</evidence>
<keyword evidence="4" id="KW-1134">Transmembrane beta strand</keyword>
<sequence length="427" mass="46085">MMRPLLLIALLCAALPARAESVLSLEEALQNAQSRQPQLRQAQAETEAARARADQRKASLLPQVNASASYQRSTSGSTGTDTVDPGTTSPRGSGFSVGATASQLLYDFGQTSGRWRSSQSSAEAQASSAEQTQLEVQANVRTAYFSVLAQQSLVQVAKETLQNEETHLRQVQAQVEVGTRPEIDLLQQRTSLANARLQLIQAQTTYATSKAQLNQAMGLEGATDYTVQEVTTAAVEGEEQPLDTLVDSALTNRPDLAASAAQLRAQELQLTATRRGYWPSLSAAVNGSDSGTNLSQTQWNLTGQLVLSWPLFQGGITRAQVREQEATLTSLQAQRDTLRQQVRLEVERAQLSVHSSRESLAAAEEALANARERLRLAEGRYTAGVGNIIELGDAQVQATNAASQRVQAEYQIATARTELARALGRQL</sequence>
<keyword evidence="7" id="KW-0998">Cell outer membrane</keyword>
<accession>A0A085WB03</accession>
<dbReference type="InterPro" id="IPR003423">
    <property type="entry name" value="OMP_efflux"/>
</dbReference>
<dbReference type="InterPro" id="IPR051906">
    <property type="entry name" value="TolC-like"/>
</dbReference>
<feature type="compositionally biased region" description="Low complexity" evidence="9">
    <location>
        <begin position="73"/>
        <end position="90"/>
    </location>
</feature>
<evidence type="ECO:0000256" key="3">
    <source>
        <dbReference type="ARBA" id="ARBA00022448"/>
    </source>
</evidence>
<dbReference type="GO" id="GO:0015288">
    <property type="term" value="F:porin activity"/>
    <property type="evidence" value="ECO:0007669"/>
    <property type="project" value="TreeGrafter"/>
</dbReference>
<comment type="similarity">
    <text evidence="2">Belongs to the outer membrane factor (OMF) (TC 1.B.17) family.</text>
</comment>
<dbReference type="Gene3D" id="1.20.1600.10">
    <property type="entry name" value="Outer membrane efflux proteins (OEP)"/>
    <property type="match status" value="1"/>
</dbReference>
<dbReference type="PANTHER" id="PTHR30026">
    <property type="entry name" value="OUTER MEMBRANE PROTEIN TOLC"/>
    <property type="match status" value="1"/>
</dbReference>
<dbReference type="STRING" id="394096.DB31_1884"/>
<dbReference type="InterPro" id="IPR028351">
    <property type="entry name" value="CyaE"/>
</dbReference>
<evidence type="ECO:0000256" key="1">
    <source>
        <dbReference type="ARBA" id="ARBA00004442"/>
    </source>
</evidence>
<evidence type="ECO:0000256" key="9">
    <source>
        <dbReference type="SAM" id="MobiDB-lite"/>
    </source>
</evidence>
<dbReference type="AlphaFoldDB" id="A0A085WB03"/>
<dbReference type="Pfam" id="PF02321">
    <property type="entry name" value="OEP"/>
    <property type="match status" value="2"/>
</dbReference>
<keyword evidence="6" id="KW-0472">Membrane</keyword>
<keyword evidence="12" id="KW-1185">Reference proteome</keyword>
<keyword evidence="3" id="KW-0813">Transport</keyword>
<organism evidence="11 12">
    <name type="scientific">Hyalangium minutum</name>
    <dbReference type="NCBI Taxonomy" id="394096"/>
    <lineage>
        <taxon>Bacteria</taxon>
        <taxon>Pseudomonadati</taxon>
        <taxon>Myxococcota</taxon>
        <taxon>Myxococcia</taxon>
        <taxon>Myxococcales</taxon>
        <taxon>Cystobacterineae</taxon>
        <taxon>Archangiaceae</taxon>
        <taxon>Hyalangium</taxon>
    </lineage>
</organism>
<evidence type="ECO:0000313" key="12">
    <source>
        <dbReference type="Proteomes" id="UP000028725"/>
    </source>
</evidence>
<keyword evidence="8" id="KW-0175">Coiled coil</keyword>
<protein>
    <submittedName>
        <fullName evidence="11">Uncharacterized protein</fullName>
    </submittedName>
</protein>
<keyword evidence="5" id="KW-0812">Transmembrane</keyword>
<dbReference type="PANTHER" id="PTHR30026:SF20">
    <property type="entry name" value="OUTER MEMBRANE PROTEIN TOLC"/>
    <property type="match status" value="1"/>
</dbReference>
<proteinExistence type="inferred from homology"/>
<evidence type="ECO:0000256" key="4">
    <source>
        <dbReference type="ARBA" id="ARBA00022452"/>
    </source>
</evidence>
<dbReference type="Proteomes" id="UP000028725">
    <property type="component" value="Unassembled WGS sequence"/>
</dbReference>
<evidence type="ECO:0000256" key="7">
    <source>
        <dbReference type="ARBA" id="ARBA00023237"/>
    </source>
</evidence>
<gene>
    <name evidence="11" type="ORF">DB31_1884</name>
</gene>
<evidence type="ECO:0000256" key="2">
    <source>
        <dbReference type="ARBA" id="ARBA00007613"/>
    </source>
</evidence>
<feature type="signal peptide" evidence="10">
    <location>
        <begin position="1"/>
        <end position="19"/>
    </location>
</feature>
<dbReference type="GO" id="GO:1990281">
    <property type="term" value="C:efflux pump complex"/>
    <property type="evidence" value="ECO:0007669"/>
    <property type="project" value="TreeGrafter"/>
</dbReference>
<comment type="caution">
    <text evidence="11">The sequence shown here is derived from an EMBL/GenBank/DDBJ whole genome shotgun (WGS) entry which is preliminary data.</text>
</comment>
<dbReference type="SUPFAM" id="SSF56954">
    <property type="entry name" value="Outer membrane efflux proteins (OEP)"/>
    <property type="match status" value="1"/>
</dbReference>
<dbReference type="RefSeq" id="WP_075306271.1">
    <property type="nucleotide sequence ID" value="NZ_JMCB01000013.1"/>
</dbReference>
<evidence type="ECO:0000256" key="10">
    <source>
        <dbReference type="SAM" id="SignalP"/>
    </source>
</evidence>
<dbReference type="GO" id="GO:0009279">
    <property type="term" value="C:cell outer membrane"/>
    <property type="evidence" value="ECO:0007669"/>
    <property type="project" value="UniProtKB-SubCell"/>
</dbReference>
<dbReference type="EMBL" id="JMCB01000013">
    <property type="protein sequence ID" value="KFE64866.1"/>
    <property type="molecule type" value="Genomic_DNA"/>
</dbReference>
<dbReference type="OrthoDB" id="9772436at2"/>
<name>A0A085WB03_9BACT</name>
<evidence type="ECO:0000256" key="8">
    <source>
        <dbReference type="SAM" id="Coils"/>
    </source>
</evidence>